<comment type="caution">
    <text evidence="2">The sequence shown here is derived from an EMBL/GenBank/DDBJ whole genome shotgun (WGS) entry which is preliminary data.</text>
</comment>
<feature type="transmembrane region" description="Helical" evidence="1">
    <location>
        <begin position="18"/>
        <end position="39"/>
    </location>
</feature>
<dbReference type="AlphaFoldDB" id="M0C839"/>
<dbReference type="PATRIC" id="fig|1227488.3.peg.2541"/>
<dbReference type="EMBL" id="AOIS01000037">
    <property type="protein sequence ID" value="ELZ18079.1"/>
    <property type="molecule type" value="Genomic_DNA"/>
</dbReference>
<dbReference type="eggNOG" id="arCOG09098">
    <property type="taxonomic scope" value="Archaea"/>
</dbReference>
<keyword evidence="1" id="KW-0812">Transmembrane</keyword>
<keyword evidence="1" id="KW-1133">Transmembrane helix</keyword>
<dbReference type="InterPro" id="IPR058336">
    <property type="entry name" value="VP3-like_halobact-type"/>
</dbReference>
<accession>M0C839</accession>
<feature type="transmembrane region" description="Helical" evidence="1">
    <location>
        <begin position="118"/>
        <end position="138"/>
    </location>
</feature>
<feature type="transmembrane region" description="Helical" evidence="1">
    <location>
        <begin position="144"/>
        <end position="163"/>
    </location>
</feature>
<keyword evidence="1" id="KW-0472">Membrane</keyword>
<dbReference type="Pfam" id="PF26064">
    <property type="entry name" value="DUF8023"/>
    <property type="match status" value="1"/>
</dbReference>
<feature type="transmembrane region" description="Helical" evidence="1">
    <location>
        <begin position="88"/>
        <end position="106"/>
    </location>
</feature>
<dbReference type="STRING" id="1227488.C477_12762"/>
<organism evidence="2 3">
    <name type="scientific">Haloterrigena salina JCM 13891</name>
    <dbReference type="NCBI Taxonomy" id="1227488"/>
    <lineage>
        <taxon>Archaea</taxon>
        <taxon>Methanobacteriati</taxon>
        <taxon>Methanobacteriota</taxon>
        <taxon>Stenosarchaea group</taxon>
        <taxon>Halobacteria</taxon>
        <taxon>Halobacteriales</taxon>
        <taxon>Natrialbaceae</taxon>
        <taxon>Haloterrigena</taxon>
    </lineage>
</organism>
<evidence type="ECO:0000313" key="2">
    <source>
        <dbReference type="EMBL" id="ELZ18079.1"/>
    </source>
</evidence>
<keyword evidence="3" id="KW-1185">Reference proteome</keyword>
<name>M0C839_9EURY</name>
<feature type="transmembrane region" description="Helical" evidence="1">
    <location>
        <begin position="60"/>
        <end position="82"/>
    </location>
</feature>
<dbReference type="Proteomes" id="UP000011657">
    <property type="component" value="Unassembled WGS sequence"/>
</dbReference>
<sequence length="165" mass="17776">MVPDTVRREDGIDLTDSILAPLFVLASISVGAVGTLELFAPFNMSLAAPIYAAHGTEVTYAFILSLELFAPFNMSLAAPIYAAHGTEVTYAFILSMGILVVAWLTNESTPEDWTDVETVVVLLAVILNILSSLVPAVSVALESMWYIGWVTVILNAAAFYVIAYK</sequence>
<proteinExistence type="predicted"/>
<protein>
    <submittedName>
        <fullName evidence="2">Uncharacterized protein</fullName>
    </submittedName>
</protein>
<evidence type="ECO:0000256" key="1">
    <source>
        <dbReference type="SAM" id="Phobius"/>
    </source>
</evidence>
<evidence type="ECO:0000313" key="3">
    <source>
        <dbReference type="Proteomes" id="UP000011657"/>
    </source>
</evidence>
<reference evidence="2 3" key="1">
    <citation type="journal article" date="2014" name="PLoS Genet.">
        <title>Phylogenetically driven sequencing of extremely halophilic archaea reveals strategies for static and dynamic osmo-response.</title>
        <authorList>
            <person name="Becker E.A."/>
            <person name="Seitzer P.M."/>
            <person name="Tritt A."/>
            <person name="Larsen D."/>
            <person name="Krusor M."/>
            <person name="Yao A.I."/>
            <person name="Wu D."/>
            <person name="Madern D."/>
            <person name="Eisen J.A."/>
            <person name="Darling A.E."/>
            <person name="Facciotti M.T."/>
        </authorList>
    </citation>
    <scope>NUCLEOTIDE SEQUENCE [LARGE SCALE GENOMIC DNA]</scope>
    <source>
        <strain evidence="2 3">JCM 13891</strain>
    </source>
</reference>
<gene>
    <name evidence="2" type="ORF">C477_12762</name>
</gene>